<dbReference type="GO" id="GO:0005634">
    <property type="term" value="C:nucleus"/>
    <property type="evidence" value="ECO:0007669"/>
    <property type="project" value="TreeGrafter"/>
</dbReference>
<feature type="compositionally biased region" description="Low complexity" evidence="1">
    <location>
        <begin position="619"/>
        <end position="628"/>
    </location>
</feature>
<proteinExistence type="predicted"/>
<dbReference type="AlphaFoldDB" id="A0AAD9CYZ7"/>
<dbReference type="EMBL" id="JAODAN010000007">
    <property type="protein sequence ID" value="KAK1923040.1"/>
    <property type="molecule type" value="Genomic_DNA"/>
</dbReference>
<reference evidence="3" key="1">
    <citation type="submission" date="2023-02" db="EMBL/GenBank/DDBJ databases">
        <title>Identification and recombinant expression of a fungal hydrolase from Papiliotrema laurentii that hydrolyzes apple cutin and clears colloidal polyester polyurethane.</title>
        <authorList>
            <consortium name="DOE Joint Genome Institute"/>
            <person name="Roman V.A."/>
            <person name="Bojanowski C."/>
            <person name="Crable B.R."/>
            <person name="Wagner D.N."/>
            <person name="Hung C.S."/>
            <person name="Nadeau L.J."/>
            <person name="Schratz L."/>
            <person name="Haridas S."/>
            <person name="Pangilinan J."/>
            <person name="Lipzen A."/>
            <person name="Na H."/>
            <person name="Yan M."/>
            <person name="Ng V."/>
            <person name="Grigoriev I.V."/>
            <person name="Spatafora J.W."/>
            <person name="Barlow D."/>
            <person name="Biffinger J."/>
            <person name="Kelley-Loughnane N."/>
            <person name="Varaljay V.A."/>
            <person name="Crookes-Goodson W.J."/>
        </authorList>
    </citation>
    <scope>NUCLEOTIDE SEQUENCE</scope>
    <source>
        <strain evidence="3">5307AH</strain>
    </source>
</reference>
<dbReference type="InterPro" id="IPR000286">
    <property type="entry name" value="HDACs"/>
</dbReference>
<dbReference type="InterPro" id="IPR023696">
    <property type="entry name" value="Ureohydrolase_dom_sf"/>
</dbReference>
<dbReference type="Gene3D" id="3.40.800.20">
    <property type="entry name" value="Histone deacetylase domain"/>
    <property type="match status" value="1"/>
</dbReference>
<comment type="caution">
    <text evidence="3">The sequence shown here is derived from an EMBL/GenBank/DDBJ whole genome shotgun (WGS) entry which is preliminary data.</text>
</comment>
<dbReference type="Pfam" id="PF00850">
    <property type="entry name" value="Hist_deacetyl"/>
    <property type="match status" value="1"/>
</dbReference>
<feature type="region of interest" description="Disordered" evidence="1">
    <location>
        <begin position="647"/>
        <end position="715"/>
    </location>
</feature>
<dbReference type="InterPro" id="IPR053244">
    <property type="entry name" value="HDAC_HD_type_1"/>
</dbReference>
<dbReference type="PANTHER" id="PTHR47558">
    <property type="entry name" value="HISTONE DEACETYLASE HOS3"/>
    <property type="match status" value="1"/>
</dbReference>
<dbReference type="InterPro" id="IPR037138">
    <property type="entry name" value="His_deacetylse_dom_sf"/>
</dbReference>
<dbReference type="PRINTS" id="PR01270">
    <property type="entry name" value="HDASUPER"/>
</dbReference>
<protein>
    <submittedName>
        <fullName evidence="3">Histone deacetylase domain-containing protein</fullName>
    </submittedName>
</protein>
<gene>
    <name evidence="3" type="ORF">DB88DRAFT_493556</name>
</gene>
<feature type="domain" description="Histone deacetylase" evidence="2">
    <location>
        <begin position="146"/>
        <end position="399"/>
    </location>
</feature>
<evidence type="ECO:0000313" key="4">
    <source>
        <dbReference type="Proteomes" id="UP001182556"/>
    </source>
</evidence>
<evidence type="ECO:0000313" key="3">
    <source>
        <dbReference type="EMBL" id="KAK1923040.1"/>
    </source>
</evidence>
<keyword evidence="4" id="KW-1185">Reference proteome</keyword>
<dbReference type="InterPro" id="IPR023801">
    <property type="entry name" value="His_deacetylse_dom"/>
</dbReference>
<dbReference type="GO" id="GO:0010468">
    <property type="term" value="P:regulation of gene expression"/>
    <property type="evidence" value="ECO:0007669"/>
    <property type="project" value="UniProtKB-ARBA"/>
</dbReference>
<feature type="region of interest" description="Disordered" evidence="1">
    <location>
        <begin position="577"/>
        <end position="630"/>
    </location>
</feature>
<feature type="region of interest" description="Disordered" evidence="1">
    <location>
        <begin position="798"/>
        <end position="855"/>
    </location>
</feature>
<feature type="compositionally biased region" description="Basic and acidic residues" evidence="1">
    <location>
        <begin position="653"/>
        <end position="674"/>
    </location>
</feature>
<evidence type="ECO:0000259" key="2">
    <source>
        <dbReference type="Pfam" id="PF00850"/>
    </source>
</evidence>
<feature type="compositionally biased region" description="Polar residues" evidence="1">
    <location>
        <begin position="577"/>
        <end position="586"/>
    </location>
</feature>
<name>A0AAD9CYZ7_PAPLA</name>
<accession>A0AAD9CYZ7</accession>
<dbReference type="SUPFAM" id="SSF52768">
    <property type="entry name" value="Arginase/deacetylase"/>
    <property type="match status" value="1"/>
</dbReference>
<dbReference type="GO" id="GO:0004407">
    <property type="term" value="F:histone deacetylase activity"/>
    <property type="evidence" value="ECO:0007669"/>
    <property type="project" value="TreeGrafter"/>
</dbReference>
<feature type="compositionally biased region" description="Basic and acidic residues" evidence="1">
    <location>
        <begin position="824"/>
        <end position="837"/>
    </location>
</feature>
<dbReference type="PANTHER" id="PTHR47558:SF1">
    <property type="entry name" value="HISTONE DEACETYLASE HOS3"/>
    <property type="match status" value="1"/>
</dbReference>
<dbReference type="Proteomes" id="UP001182556">
    <property type="component" value="Unassembled WGS sequence"/>
</dbReference>
<sequence length="855" mass="92206">MSEPLTPPLGLFIQPACLQHKYIRHSNASHIFERPERLRAVLLGIAAAIARLEAAEATLSNVSSGQASTANPVTPTNSDDLSSLLSGLSIGSAVSTSFAAPTHLSIVPQPVPPRIPGQILQHHPAVQLAHSPPPDEGLHQASLTASSAYLKNLVKWCNEALDRIKETGSEIPSGLGLNQGDLYLGPGSILAIEGAIQTVCQAIDRVCALPVKLPEPATPPAFGQTTPPDSAGPGYFAGKFPESRQFSKAFCAIRPPGHHCGEDEPSGFCYVNNVVVGALHAYLEHDIDRAIIIDFDLHHGNGTQALVMPLNAASYAEELAIKAGKPSPAVYGKRGKKRRNWQSFYGSVHDIYSYPCEDGDIDLIKDASISLAAHGQYIENIHLQPYSSEEDFYERIYPKYLTLLQKAKAFMQETNAEPDRTIILIRWVHHATLDHSPTSRPAKSSAGFDACEHEYQAMQRHDRRVPVSFFSRYTRDIVAFADEYTEGKIVSVLEGGYSDRALTSAAMGHALGLLDKPGRPEWWTDNELINIEKATKKRRNGKIAPFPSDLSAHPHLSRTHALLAHFEGTPPEAIVPSVTSTPQHGSRMTLRDRKKAVGSNVDEDMAITPPARRAGRGRGVTPRTTPAKAKAEKEVFVAPVAELPQMPPLEASRPIESHVVKREEDHTTEADLVRSMENLGAGSIDGKQAPPIEHPSSAAPSTQTAEGLGNDPVIGYQAHTSLSEPERPVQQPLTSTPPAHVDLAPRVDQQKIFLRFARPASSSPFDGVPPTTHLYPAIPAMGVPAGADLSTYREFKEGSAGLSGESEGEYVSARSESSVNHGADGGRERAKVEERESSVGSHASGGVPMPGRFNA</sequence>
<evidence type="ECO:0000256" key="1">
    <source>
        <dbReference type="SAM" id="MobiDB-lite"/>
    </source>
</evidence>
<organism evidence="3 4">
    <name type="scientific">Papiliotrema laurentii</name>
    <name type="common">Cryptococcus laurentii</name>
    <dbReference type="NCBI Taxonomy" id="5418"/>
    <lineage>
        <taxon>Eukaryota</taxon>
        <taxon>Fungi</taxon>
        <taxon>Dikarya</taxon>
        <taxon>Basidiomycota</taxon>
        <taxon>Agaricomycotina</taxon>
        <taxon>Tremellomycetes</taxon>
        <taxon>Tremellales</taxon>
        <taxon>Rhynchogastremaceae</taxon>
        <taxon>Papiliotrema</taxon>
    </lineage>
</organism>
<feature type="region of interest" description="Disordered" evidence="1">
    <location>
        <begin position="722"/>
        <end position="741"/>
    </location>
</feature>